<evidence type="ECO:0000313" key="10">
    <source>
        <dbReference type="EMBL" id="MFC5905951.1"/>
    </source>
</evidence>
<feature type="transmembrane region" description="Helical" evidence="8">
    <location>
        <begin position="414"/>
        <end position="432"/>
    </location>
</feature>
<keyword evidence="5 8" id="KW-0472">Membrane</keyword>
<dbReference type="Pfam" id="PF13515">
    <property type="entry name" value="FUSC_2"/>
    <property type="match status" value="1"/>
</dbReference>
<dbReference type="InterPro" id="IPR049453">
    <property type="entry name" value="Memb_transporter_dom"/>
</dbReference>
<evidence type="ECO:0000313" key="11">
    <source>
        <dbReference type="Proteomes" id="UP001596174"/>
    </source>
</evidence>
<comment type="caution">
    <text evidence="10">The sequence shown here is derived from an EMBL/GenBank/DDBJ whole genome shotgun (WGS) entry which is preliminary data.</text>
</comment>
<feature type="transmembrane region" description="Helical" evidence="8">
    <location>
        <begin position="464"/>
        <end position="484"/>
    </location>
</feature>
<evidence type="ECO:0000256" key="8">
    <source>
        <dbReference type="SAM" id="Phobius"/>
    </source>
</evidence>
<dbReference type="EMBL" id="JBHSQJ010000006">
    <property type="protein sequence ID" value="MFC5905951.1"/>
    <property type="molecule type" value="Genomic_DNA"/>
</dbReference>
<proteinExistence type="inferred from homology"/>
<evidence type="ECO:0000256" key="6">
    <source>
        <dbReference type="ARBA" id="ARBA00043993"/>
    </source>
</evidence>
<evidence type="ECO:0000256" key="1">
    <source>
        <dbReference type="ARBA" id="ARBA00004651"/>
    </source>
</evidence>
<feature type="transmembrane region" description="Helical" evidence="8">
    <location>
        <begin position="26"/>
        <end position="45"/>
    </location>
</feature>
<evidence type="ECO:0000256" key="5">
    <source>
        <dbReference type="ARBA" id="ARBA00023136"/>
    </source>
</evidence>
<keyword evidence="3 8" id="KW-0812">Transmembrane</keyword>
<evidence type="ECO:0000256" key="3">
    <source>
        <dbReference type="ARBA" id="ARBA00022692"/>
    </source>
</evidence>
<feature type="transmembrane region" description="Helical" evidence="8">
    <location>
        <begin position="98"/>
        <end position="115"/>
    </location>
</feature>
<comment type="similarity">
    <text evidence="6">Belongs to the YccS/YhfK family.</text>
</comment>
<protein>
    <submittedName>
        <fullName evidence="10">FUSC family protein</fullName>
    </submittedName>
</protein>
<keyword evidence="4 8" id="KW-1133">Transmembrane helix</keyword>
<name>A0ABW1FWF2_9ACTN</name>
<feature type="domain" description="Integral membrane bound transporter" evidence="9">
    <location>
        <begin position="382"/>
        <end position="503"/>
    </location>
</feature>
<evidence type="ECO:0000259" key="9">
    <source>
        <dbReference type="Pfam" id="PF13515"/>
    </source>
</evidence>
<evidence type="ECO:0000256" key="4">
    <source>
        <dbReference type="ARBA" id="ARBA00022989"/>
    </source>
</evidence>
<sequence length="685" mass="72143">MPWLHSLRHSLRAGLALQRQTNEPAAALRASVGVAVVLFGALAIGGPRLATSAALGAQMAGMATFQRSYRPRPFLALAAAAGLACAVFVGYLAAPHELGYLAVLGLWAFGAGMAWSMGPTAGIVASMTVAAMVVVVTLPVSIPQAAAHAGVIAAGGVVQAALVQFVPVRRWGRQRDALADAYASMADYARRLRHDPLAGFDPDPLMVAREAAALTPRQARLRPADLGGMRALVERMRPVLAALADPRVGAAEDGPERDRARELLAAAAEILDAAARSIRTGHPVPAPDRVLEALALPPGGPVLRAGPGRRAAQRLIGLLAQTNDALESPADEHDPTQGHLARPSLLELLPTAFGSMRRNWTWDSPILRHAVRCSVVVAAVDALGRALPFGHGYWAPLTAMMVMRPDFSQTYSRGVARLVGTVLGVGVGTAVMVLARPAPWVCGVLAVVSVGLAYWLLRAGYFAVSGLISVYVVFLLSMDGAQLWQTVFERVGQTLLGGSLALLGYALWPTWQTVRLPERLADQVEAAGRYAAAAMTAYATPGPAARQDLRRTLLAYRTARSALATSAQQSEAEPVRHRGLRPSQLTRARGALAATGRATMLLEAHTPTDPADAVPEAAAFAEVLRETTAAAAEAVRQGQPPDFAPLATAYEKWSEERSGDAPPPLPLRAAGLLAEAFDSLADTLR</sequence>
<gene>
    <name evidence="10" type="ORF">ACFP3V_01785</name>
</gene>
<organism evidence="10 11">
    <name type="scientific">Streptacidiphilus monticola</name>
    <dbReference type="NCBI Taxonomy" id="2161674"/>
    <lineage>
        <taxon>Bacteria</taxon>
        <taxon>Bacillati</taxon>
        <taxon>Actinomycetota</taxon>
        <taxon>Actinomycetes</taxon>
        <taxon>Kitasatosporales</taxon>
        <taxon>Streptomycetaceae</taxon>
        <taxon>Streptacidiphilus</taxon>
    </lineage>
</organism>
<comment type="subcellular location">
    <subcellularLocation>
        <location evidence="1">Cell membrane</location>
        <topology evidence="1">Multi-pass membrane protein</topology>
    </subcellularLocation>
</comment>
<evidence type="ECO:0000256" key="2">
    <source>
        <dbReference type="ARBA" id="ARBA00022475"/>
    </source>
</evidence>
<reference evidence="11" key="1">
    <citation type="journal article" date="2019" name="Int. J. Syst. Evol. Microbiol.">
        <title>The Global Catalogue of Microorganisms (GCM) 10K type strain sequencing project: providing services to taxonomists for standard genome sequencing and annotation.</title>
        <authorList>
            <consortium name="The Broad Institute Genomics Platform"/>
            <consortium name="The Broad Institute Genome Sequencing Center for Infectious Disease"/>
            <person name="Wu L."/>
            <person name="Ma J."/>
        </authorList>
    </citation>
    <scope>NUCLEOTIDE SEQUENCE [LARGE SCALE GENOMIC DNA]</scope>
    <source>
        <strain evidence="11">JCM 4816</strain>
    </source>
</reference>
<evidence type="ECO:0000256" key="7">
    <source>
        <dbReference type="SAM" id="MobiDB-lite"/>
    </source>
</evidence>
<dbReference type="PANTHER" id="PTHR30509">
    <property type="entry name" value="P-HYDROXYBENZOIC ACID EFFLUX PUMP SUBUNIT-RELATED"/>
    <property type="match status" value="1"/>
</dbReference>
<dbReference type="PANTHER" id="PTHR30509:SF8">
    <property type="entry name" value="INNER MEMBRANE PROTEIN YCCS"/>
    <property type="match status" value="1"/>
</dbReference>
<accession>A0ABW1FWF2</accession>
<feature type="transmembrane region" description="Helical" evidence="8">
    <location>
        <begin position="122"/>
        <end position="140"/>
    </location>
</feature>
<dbReference type="RefSeq" id="WP_380578882.1">
    <property type="nucleotide sequence ID" value="NZ_JBHSQJ010000006.1"/>
</dbReference>
<feature type="region of interest" description="Disordered" evidence="7">
    <location>
        <begin position="565"/>
        <end position="584"/>
    </location>
</feature>
<feature type="transmembrane region" description="Helical" evidence="8">
    <location>
        <begin position="146"/>
        <end position="166"/>
    </location>
</feature>
<keyword evidence="11" id="KW-1185">Reference proteome</keyword>
<dbReference type="Proteomes" id="UP001596174">
    <property type="component" value="Unassembled WGS sequence"/>
</dbReference>
<keyword evidence="2" id="KW-1003">Cell membrane</keyword>
<feature type="transmembrane region" description="Helical" evidence="8">
    <location>
        <begin position="74"/>
        <end position="92"/>
    </location>
</feature>